<dbReference type="AlphaFoldDB" id="A0A803V144"/>
<feature type="region of interest" description="Disordered" evidence="1">
    <location>
        <begin position="65"/>
        <end position="111"/>
    </location>
</feature>
<organism evidence="2 3">
    <name type="scientific">Ficedula albicollis</name>
    <name type="common">Collared flycatcher</name>
    <name type="synonym">Muscicapa albicollis</name>
    <dbReference type="NCBI Taxonomy" id="59894"/>
    <lineage>
        <taxon>Eukaryota</taxon>
        <taxon>Metazoa</taxon>
        <taxon>Chordata</taxon>
        <taxon>Craniata</taxon>
        <taxon>Vertebrata</taxon>
        <taxon>Euteleostomi</taxon>
        <taxon>Archelosauria</taxon>
        <taxon>Archosauria</taxon>
        <taxon>Dinosauria</taxon>
        <taxon>Saurischia</taxon>
        <taxon>Theropoda</taxon>
        <taxon>Coelurosauria</taxon>
        <taxon>Aves</taxon>
        <taxon>Neognathae</taxon>
        <taxon>Neoaves</taxon>
        <taxon>Telluraves</taxon>
        <taxon>Australaves</taxon>
        <taxon>Passeriformes</taxon>
        <taxon>Muscicapidae</taxon>
        <taxon>Ficedula</taxon>
    </lineage>
</organism>
<dbReference type="InterPro" id="IPR000048">
    <property type="entry name" value="IQ_motif_EF-hand-BS"/>
</dbReference>
<accession>A0A803V144</accession>
<evidence type="ECO:0000256" key="1">
    <source>
        <dbReference type="SAM" id="MobiDB-lite"/>
    </source>
</evidence>
<dbReference type="Proteomes" id="UP000016665">
    <property type="component" value="Chromosome 24"/>
</dbReference>
<name>A0A803V144_FICAL</name>
<dbReference type="PROSITE" id="PS51257">
    <property type="entry name" value="PROKAR_LIPOPROTEIN"/>
    <property type="match status" value="1"/>
</dbReference>
<reference evidence="2" key="3">
    <citation type="submission" date="2025-09" db="UniProtKB">
        <authorList>
            <consortium name="Ensembl"/>
        </authorList>
    </citation>
    <scope>IDENTIFICATION</scope>
</reference>
<proteinExistence type="predicted"/>
<reference evidence="2 3" key="1">
    <citation type="journal article" date="2012" name="Nature">
        <title>The genomic landscape of species divergence in Ficedula flycatchers.</title>
        <authorList>
            <person name="Ellegren H."/>
            <person name="Smeds L."/>
            <person name="Burri R."/>
            <person name="Olason P.I."/>
            <person name="Backstrom N."/>
            <person name="Kawakami T."/>
            <person name="Kunstner A."/>
            <person name="Makinen H."/>
            <person name="Nadachowska-Brzyska K."/>
            <person name="Qvarnstrom A."/>
            <person name="Uebbing S."/>
            <person name="Wolf J.B."/>
        </authorList>
    </citation>
    <scope>NUCLEOTIDE SEQUENCE [LARGE SCALE GENOMIC DNA]</scope>
</reference>
<evidence type="ECO:0000313" key="2">
    <source>
        <dbReference type="Ensembl" id="ENSFALP00000016450.1"/>
    </source>
</evidence>
<dbReference type="Ensembl" id="ENSFALT00000030930.1">
    <property type="protein sequence ID" value="ENSFALP00000016450.1"/>
    <property type="gene ID" value="ENSFALG00000026162.1"/>
</dbReference>
<reference evidence="2" key="2">
    <citation type="submission" date="2025-08" db="UniProtKB">
        <authorList>
            <consortium name="Ensembl"/>
        </authorList>
    </citation>
    <scope>IDENTIFICATION</scope>
</reference>
<keyword evidence="3" id="KW-1185">Reference proteome</keyword>
<dbReference type="PROSITE" id="PS50096">
    <property type="entry name" value="IQ"/>
    <property type="match status" value="1"/>
</dbReference>
<protein>
    <submittedName>
        <fullName evidence="2">Uncharacterized protein</fullName>
    </submittedName>
</protein>
<evidence type="ECO:0000313" key="3">
    <source>
        <dbReference type="Proteomes" id="UP000016665"/>
    </source>
</evidence>
<dbReference type="GeneTree" id="ENSGT00390000009562"/>
<dbReference type="Pfam" id="PF00612">
    <property type="entry name" value="IQ"/>
    <property type="match status" value="1"/>
</dbReference>
<sequence length="131" mass="14885">MIVAERLSCSSSSPVPLPLLFLFLSCSSSLLKNPPRVQLGTNLFREEPLPYLVYQPLPWQIQCVSQSRRTSRDSERGRNSRNNSIYSLSGEKGDVSPDASNESKVTDPSERAAITIQTHFRRYQQQKQEKK</sequence>